<reference evidence="1 2" key="1">
    <citation type="journal article" date="2017" name="G3 (Bethesda)">
        <title>The Physical Genome Mapping of Anopheles albimanus Corrected Scaffold Misassemblies and Identified Interarm Rearrangements in Genus Anopheles.</title>
        <authorList>
            <person name="Artemov G.N."/>
            <person name="Peery A.N."/>
            <person name="Jiang X."/>
            <person name="Tu Z."/>
            <person name="Stegniy V.N."/>
            <person name="Sharakhova M.V."/>
            <person name="Sharakhov I.V."/>
        </authorList>
    </citation>
    <scope>NUCLEOTIDE SEQUENCE [LARGE SCALE GENOMIC DNA]</scope>
    <source>
        <strain evidence="1 2">ALBI9_A</strain>
    </source>
</reference>
<dbReference type="Gene3D" id="3.30.710.10">
    <property type="entry name" value="Potassium Channel Kv1.1, Chain A"/>
    <property type="match status" value="1"/>
</dbReference>
<reference evidence="1" key="2">
    <citation type="submission" date="2022-08" db="UniProtKB">
        <authorList>
            <consortium name="EnsemblMetazoa"/>
        </authorList>
    </citation>
    <scope>IDENTIFICATION</scope>
    <source>
        <strain evidence="1">STECLA/ALBI9_A</strain>
    </source>
</reference>
<accession>A0A182F1G8</accession>
<dbReference type="Proteomes" id="UP000069272">
    <property type="component" value="Chromosome 2L"/>
</dbReference>
<dbReference type="VEuPathDB" id="VectorBase:AALB000293"/>
<dbReference type="SUPFAM" id="SSF54695">
    <property type="entry name" value="POZ domain"/>
    <property type="match status" value="1"/>
</dbReference>
<dbReference type="EnsemblMetazoa" id="AALB000293-RA">
    <property type="protein sequence ID" value="AALB000293-PA"/>
    <property type="gene ID" value="AALB000293"/>
</dbReference>
<dbReference type="PANTHER" id="PTHR22667">
    <property type="entry name" value="AT01380P-RELATED"/>
    <property type="match status" value="1"/>
</dbReference>
<dbReference type="SMART" id="SM00875">
    <property type="entry name" value="BACK"/>
    <property type="match status" value="1"/>
</dbReference>
<dbReference type="PANTHER" id="PTHR22667:SF0">
    <property type="entry name" value="AT01380P-RELATED"/>
    <property type="match status" value="1"/>
</dbReference>
<dbReference type="CDD" id="cd18186">
    <property type="entry name" value="BTB_POZ_ZBTB_KLHL-like"/>
    <property type="match status" value="1"/>
</dbReference>
<dbReference type="Pfam" id="PF07707">
    <property type="entry name" value="BACK"/>
    <property type="match status" value="1"/>
</dbReference>
<protein>
    <submittedName>
        <fullName evidence="1">Uncharacterized protein</fullName>
    </submittedName>
</protein>
<dbReference type="SMART" id="SM00225">
    <property type="entry name" value="BTB"/>
    <property type="match status" value="1"/>
</dbReference>
<dbReference type="InterPro" id="IPR011333">
    <property type="entry name" value="SKP1/BTB/POZ_sf"/>
</dbReference>
<dbReference type="InterPro" id="IPR000210">
    <property type="entry name" value="BTB/POZ_dom"/>
</dbReference>
<sequence>MDEAVTCRFHPIRLIGRRPPSLSLLEAPQWPNVSDNSDNNRQMFVSAPSEATFASAGAFLLATASVGDWCCATYAWLRANCEKQKSVRFDYRSKALPTSNAVVQSKMGETTQTPGSSSEALFSETDSFLLHIKPSAIEAALTPIPSGLIQPSLWPLMERKIKEGQNTDLTVCIDQTRFPCHLLPLQCFSEFFEQEVTPGKELIELPGEKVSPAAFRIVYEWILDPRRRLEAAHFTAVLVAAEFLRIPALVERCWQHLDSPRVVEDVAFYVFLQSIPFRCSEVQSMMLRRVCRFFLALVSTPEFCEMTLEDLSVLLSSNIIGVFDETDVLFAVCLWLLYDWFERSDLVDEAMQLVRFEAMRAADLGRLCIFRECAELQPILRHPTTKQLVDKALASVCARELSSDGDVHGQQTDLRIRLQADSPETKAFTARERCFERFNDFMALIRSDPTIWQTFRVAGGNTGPLPEVFAGMEGGH</sequence>
<dbReference type="STRING" id="7167.A0A182F1G8"/>
<evidence type="ECO:0000313" key="2">
    <source>
        <dbReference type="Proteomes" id="UP000069272"/>
    </source>
</evidence>
<dbReference type="Pfam" id="PF00651">
    <property type="entry name" value="BTB"/>
    <property type="match status" value="1"/>
</dbReference>
<dbReference type="VEuPathDB" id="VectorBase:AALB20_029050"/>
<dbReference type="Gene3D" id="1.25.40.420">
    <property type="match status" value="1"/>
</dbReference>
<proteinExistence type="predicted"/>
<dbReference type="AlphaFoldDB" id="A0A182F1G8"/>
<name>A0A182F1G8_ANOAL</name>
<evidence type="ECO:0000313" key="1">
    <source>
        <dbReference type="EnsemblMetazoa" id="AALB000293-PA"/>
    </source>
</evidence>
<organism evidence="1 2">
    <name type="scientific">Anopheles albimanus</name>
    <name type="common">New world malaria mosquito</name>
    <dbReference type="NCBI Taxonomy" id="7167"/>
    <lineage>
        <taxon>Eukaryota</taxon>
        <taxon>Metazoa</taxon>
        <taxon>Ecdysozoa</taxon>
        <taxon>Arthropoda</taxon>
        <taxon>Hexapoda</taxon>
        <taxon>Insecta</taxon>
        <taxon>Pterygota</taxon>
        <taxon>Neoptera</taxon>
        <taxon>Endopterygota</taxon>
        <taxon>Diptera</taxon>
        <taxon>Nematocera</taxon>
        <taxon>Culicoidea</taxon>
        <taxon>Culicidae</taxon>
        <taxon>Anophelinae</taxon>
        <taxon>Anopheles</taxon>
    </lineage>
</organism>
<keyword evidence="2" id="KW-1185">Reference proteome</keyword>
<dbReference type="InterPro" id="IPR011705">
    <property type="entry name" value="BACK"/>
</dbReference>